<evidence type="ECO:0000313" key="2">
    <source>
        <dbReference type="EMBL" id="MDT1062500.1"/>
    </source>
</evidence>
<keyword evidence="3" id="KW-1185">Reference proteome</keyword>
<dbReference type="Gene3D" id="1.10.10.10">
    <property type="entry name" value="Winged helix-like DNA-binding domain superfamily/Winged helix DNA-binding domain"/>
    <property type="match status" value="1"/>
</dbReference>
<dbReference type="InterPro" id="IPR000792">
    <property type="entry name" value="Tscrpt_reg_LuxR_C"/>
</dbReference>
<dbReference type="SMART" id="SM00421">
    <property type="entry name" value="HTH_LUXR"/>
    <property type="match status" value="1"/>
</dbReference>
<comment type="caution">
    <text evidence="2">The sequence shown here is derived from an EMBL/GenBank/DDBJ whole genome shotgun (WGS) entry which is preliminary data.</text>
</comment>
<dbReference type="InterPro" id="IPR016032">
    <property type="entry name" value="Sig_transdc_resp-reg_C-effctor"/>
</dbReference>
<dbReference type="RefSeq" id="WP_311759599.1">
    <property type="nucleotide sequence ID" value="NZ_JAVRQI010000008.1"/>
</dbReference>
<feature type="domain" description="HTH luxR-type" evidence="1">
    <location>
        <begin position="258"/>
        <end position="315"/>
    </location>
</feature>
<sequence length="323" mass="35264">MGDGPEARQPRADLWPAFLALLARRTGASAATIAIERNGRRTEIWSIGQPPAPVPSDLAQLRRSRVYSQLDLPGQPPGPGFLRVLKWPMEPGEYGVAAIQRLDRDFRAIDAVKLSELLPFLPQALTSWRRIAQERVRAECDRFLAGRLATGWALFSAGGQVLDLSDSAQRLIAEAEGIRLGPEGRLQFRDIEAERRFQGAIAEAGSVSGSPSLIRISESPLLHMVVTSTMLAGSPTPLGLLRGERMARGVPVHEVARAFNLTRSEALLALLLADGFTLGDAAQELGWTIQTARSCSKQVYARLNVHSQADVVRLIHQSAIWFA</sequence>
<reference evidence="3" key="1">
    <citation type="submission" date="2023-07" db="EMBL/GenBank/DDBJ databases">
        <title>Characterization of two Paracoccaceae strains isolated from Phycosphere and proposal of Xinfangfangia lacusdiani sp. nov.</title>
        <authorList>
            <person name="Deng Y."/>
            <person name="Zhang Y.Q."/>
        </authorList>
    </citation>
    <scope>NUCLEOTIDE SEQUENCE [LARGE SCALE GENOMIC DNA]</scope>
    <source>
        <strain evidence="3">CPCC 101403</strain>
    </source>
</reference>
<organism evidence="2 3">
    <name type="scientific">Paracoccus broussonetiae</name>
    <dbReference type="NCBI Taxonomy" id="3075834"/>
    <lineage>
        <taxon>Bacteria</taxon>
        <taxon>Pseudomonadati</taxon>
        <taxon>Pseudomonadota</taxon>
        <taxon>Alphaproteobacteria</taxon>
        <taxon>Rhodobacterales</taxon>
        <taxon>Paracoccaceae</taxon>
        <taxon>Paracoccus</taxon>
    </lineage>
</organism>
<name>A0ABU3EED9_9RHOB</name>
<accession>A0ABU3EED9</accession>
<evidence type="ECO:0000259" key="1">
    <source>
        <dbReference type="SMART" id="SM00421"/>
    </source>
</evidence>
<gene>
    <name evidence="2" type="ORF">RM190_11545</name>
</gene>
<dbReference type="InterPro" id="IPR036388">
    <property type="entry name" value="WH-like_DNA-bd_sf"/>
</dbReference>
<dbReference type="Proteomes" id="UP001251085">
    <property type="component" value="Unassembled WGS sequence"/>
</dbReference>
<dbReference type="SUPFAM" id="SSF46894">
    <property type="entry name" value="C-terminal effector domain of the bipartite response regulators"/>
    <property type="match status" value="1"/>
</dbReference>
<dbReference type="EMBL" id="JAVRQI010000008">
    <property type="protein sequence ID" value="MDT1062500.1"/>
    <property type="molecule type" value="Genomic_DNA"/>
</dbReference>
<protein>
    <recommendedName>
        <fullName evidence="1">HTH luxR-type domain-containing protein</fullName>
    </recommendedName>
</protein>
<proteinExistence type="predicted"/>
<evidence type="ECO:0000313" key="3">
    <source>
        <dbReference type="Proteomes" id="UP001251085"/>
    </source>
</evidence>